<keyword evidence="1" id="KW-0472">Membrane</keyword>
<evidence type="ECO:0000313" key="2">
    <source>
        <dbReference type="EMBL" id="CEQ03372.1"/>
    </source>
</evidence>
<feature type="transmembrane region" description="Helical" evidence="1">
    <location>
        <begin position="31"/>
        <end position="50"/>
    </location>
</feature>
<protein>
    <submittedName>
        <fullName evidence="2">Uncharacterized protein</fullName>
    </submittedName>
</protein>
<proteinExistence type="predicted"/>
<accession>A0A0C7QRT6</accession>
<keyword evidence="1" id="KW-1133">Transmembrane helix</keyword>
<evidence type="ECO:0000313" key="3">
    <source>
        <dbReference type="Proteomes" id="UP000049127"/>
    </source>
</evidence>
<sequence>MKKTTINILNLILSGVPFIFISMYLDYTKRSMIGYLIMILTYIFLASINSTKIQKTIILGNLISYSLSYVFIINMPIGPWDGYFKPFSTTDFLIFATVLSILMQLFLMKPIHKISRLIKTLVLKN</sequence>
<name>A0A0C7QRT6_PARSO</name>
<dbReference type="EMBL" id="CEKZ01000003">
    <property type="protein sequence ID" value="CEQ03372.1"/>
    <property type="molecule type" value="Genomic_DNA"/>
</dbReference>
<organism evidence="2 3">
    <name type="scientific">Paraclostridium sordellii</name>
    <name type="common">Clostridium sordellii</name>
    <dbReference type="NCBI Taxonomy" id="1505"/>
    <lineage>
        <taxon>Bacteria</taxon>
        <taxon>Bacillati</taxon>
        <taxon>Bacillota</taxon>
        <taxon>Clostridia</taxon>
        <taxon>Peptostreptococcales</taxon>
        <taxon>Peptostreptococcaceae</taxon>
        <taxon>Paraclostridium</taxon>
    </lineage>
</organism>
<reference evidence="3" key="1">
    <citation type="submission" date="2015-01" db="EMBL/GenBank/DDBJ databases">
        <authorList>
            <person name="Aslett M.A."/>
            <person name="De Silva N."/>
        </authorList>
    </citation>
    <scope>NUCLEOTIDE SEQUENCE [LARGE SCALE GENOMIC DNA]</scope>
    <source>
        <strain evidence="3">R28058</strain>
    </source>
</reference>
<feature type="transmembrane region" description="Helical" evidence="1">
    <location>
        <begin position="92"/>
        <end position="108"/>
    </location>
</feature>
<gene>
    <name evidence="2" type="ORF">R28058_11051</name>
</gene>
<feature type="transmembrane region" description="Helical" evidence="1">
    <location>
        <begin position="7"/>
        <end position="25"/>
    </location>
</feature>
<dbReference type="RefSeq" id="WP_055341726.1">
    <property type="nucleotide sequence ID" value="NZ_CDNI01000003.1"/>
</dbReference>
<dbReference type="OrthoDB" id="2086750at2"/>
<keyword evidence="1" id="KW-0812">Transmembrane</keyword>
<feature type="transmembrane region" description="Helical" evidence="1">
    <location>
        <begin position="62"/>
        <end position="80"/>
    </location>
</feature>
<dbReference type="Proteomes" id="UP000049127">
    <property type="component" value="Unassembled WGS sequence"/>
</dbReference>
<dbReference type="AlphaFoldDB" id="A0A0C7QRT6"/>
<evidence type="ECO:0000256" key="1">
    <source>
        <dbReference type="SAM" id="Phobius"/>
    </source>
</evidence>